<evidence type="ECO:0000313" key="1">
    <source>
        <dbReference type="EMBL" id="CAB4188677.1"/>
    </source>
</evidence>
<dbReference type="EMBL" id="LR797122">
    <property type="protein sequence ID" value="CAB4188677.1"/>
    <property type="molecule type" value="Genomic_DNA"/>
</dbReference>
<proteinExistence type="predicted"/>
<name>A0A6J5R1X6_9CAUD</name>
<sequence length="84" mass="9681">MTFQKALDQLPDGTGFDAYSHKTIQDLCWICLHELDLHAEAEYFVPMALRKKYLAFNRKWGFYVNEAQAMFDAGKSVTKADCNI</sequence>
<protein>
    <submittedName>
        <fullName evidence="1">Uncharacterized protein</fullName>
    </submittedName>
</protein>
<organism evidence="1">
    <name type="scientific">uncultured Caudovirales phage</name>
    <dbReference type="NCBI Taxonomy" id="2100421"/>
    <lineage>
        <taxon>Viruses</taxon>
        <taxon>Duplodnaviria</taxon>
        <taxon>Heunggongvirae</taxon>
        <taxon>Uroviricota</taxon>
        <taxon>Caudoviricetes</taxon>
        <taxon>Peduoviridae</taxon>
        <taxon>Maltschvirus</taxon>
        <taxon>Maltschvirus maltsch</taxon>
    </lineage>
</organism>
<reference evidence="1" key="1">
    <citation type="submission" date="2020-05" db="EMBL/GenBank/DDBJ databases">
        <authorList>
            <person name="Chiriac C."/>
            <person name="Salcher M."/>
            <person name="Ghai R."/>
            <person name="Kavagutti S V."/>
        </authorList>
    </citation>
    <scope>NUCLEOTIDE SEQUENCE</scope>
</reference>
<gene>
    <name evidence="1" type="ORF">UFOVP1176_46</name>
</gene>
<accession>A0A6J5R1X6</accession>